<dbReference type="SMART" id="SM00382">
    <property type="entry name" value="AAA"/>
    <property type="match status" value="1"/>
</dbReference>
<evidence type="ECO:0000256" key="2">
    <source>
        <dbReference type="ARBA" id="ARBA00022741"/>
    </source>
</evidence>
<keyword evidence="3" id="KW-0067">ATP-binding</keyword>
<dbReference type="PANTHER" id="PTHR45772:SF10">
    <property type="entry name" value="LIPOPOLYSACCHARIDE EXPORT SYSTEM ATP-BINDING PROTEIN LPTB"/>
    <property type="match status" value="1"/>
</dbReference>
<comment type="caution">
    <text evidence="5">The sequence shown here is derived from an EMBL/GenBank/DDBJ whole genome shotgun (WGS) entry which is preliminary data.</text>
</comment>
<dbReference type="GO" id="GO:0016887">
    <property type="term" value="F:ATP hydrolysis activity"/>
    <property type="evidence" value="ECO:0007669"/>
    <property type="project" value="InterPro"/>
</dbReference>
<reference evidence="5" key="1">
    <citation type="journal article" date="2014" name="Front. Microbiol.">
        <title>High frequency of phylogenetically diverse reductive dehalogenase-homologous genes in deep subseafloor sedimentary metagenomes.</title>
        <authorList>
            <person name="Kawai M."/>
            <person name="Futagami T."/>
            <person name="Toyoda A."/>
            <person name="Takaki Y."/>
            <person name="Nishi S."/>
            <person name="Hori S."/>
            <person name="Arai W."/>
            <person name="Tsubouchi T."/>
            <person name="Morono Y."/>
            <person name="Uchiyama I."/>
            <person name="Ito T."/>
            <person name="Fujiyama A."/>
            <person name="Inagaki F."/>
            <person name="Takami H."/>
        </authorList>
    </citation>
    <scope>NUCLEOTIDE SEQUENCE</scope>
    <source>
        <strain evidence="5">Expedition CK06-06</strain>
    </source>
</reference>
<dbReference type="InterPro" id="IPR017871">
    <property type="entry name" value="ABC_transporter-like_CS"/>
</dbReference>
<protein>
    <recommendedName>
        <fullName evidence="4">ABC transporter domain-containing protein</fullName>
    </recommendedName>
</protein>
<dbReference type="InterPro" id="IPR027417">
    <property type="entry name" value="P-loop_NTPase"/>
</dbReference>
<dbReference type="GO" id="GO:0005524">
    <property type="term" value="F:ATP binding"/>
    <property type="evidence" value="ECO:0007669"/>
    <property type="project" value="UniProtKB-KW"/>
</dbReference>
<sequence>MSDANMLQIKNLKLILDGNPVINDLSLNVGKGEIHAVLGVNGTGKTTLAYLIMGVNYLPDDGKIIFEGEDITGYPISQRAKRGITLAWQEPARFEGLSIREYLGLGNELKIEEIEDYLWAVGLPPSQFLNRAVDTSLSGGERKRVELASVLAMKPKFAILDEVDSGIDVVSLPHIISGIVKMKSLGSSVLLITHNEDAVEIADKVSVMCAGKILKMGSPKEMCQWFRENCQVCEHINVPGYEGV</sequence>
<keyword evidence="1" id="KW-0813">Transport</keyword>
<dbReference type="PROSITE" id="PS50893">
    <property type="entry name" value="ABC_TRANSPORTER_2"/>
    <property type="match status" value="1"/>
</dbReference>
<feature type="domain" description="ABC transporter" evidence="4">
    <location>
        <begin position="7"/>
        <end position="235"/>
    </location>
</feature>
<evidence type="ECO:0000256" key="1">
    <source>
        <dbReference type="ARBA" id="ARBA00022448"/>
    </source>
</evidence>
<name>X1AY34_9ZZZZ</name>
<gene>
    <name evidence="5" type="ORF">S01H4_14830</name>
</gene>
<organism evidence="5">
    <name type="scientific">marine sediment metagenome</name>
    <dbReference type="NCBI Taxonomy" id="412755"/>
    <lineage>
        <taxon>unclassified sequences</taxon>
        <taxon>metagenomes</taxon>
        <taxon>ecological metagenomes</taxon>
    </lineage>
</organism>
<dbReference type="SUPFAM" id="SSF52540">
    <property type="entry name" value="P-loop containing nucleoside triphosphate hydrolases"/>
    <property type="match status" value="1"/>
</dbReference>
<dbReference type="GO" id="GO:0005886">
    <property type="term" value="C:plasma membrane"/>
    <property type="evidence" value="ECO:0007669"/>
    <property type="project" value="TreeGrafter"/>
</dbReference>
<evidence type="ECO:0000256" key="3">
    <source>
        <dbReference type="ARBA" id="ARBA00022840"/>
    </source>
</evidence>
<dbReference type="InterPro" id="IPR003439">
    <property type="entry name" value="ABC_transporter-like_ATP-bd"/>
</dbReference>
<dbReference type="PANTHER" id="PTHR45772">
    <property type="entry name" value="CONSERVED COMPONENT OF ABC TRANSPORTER FOR NATURAL AMINO ACIDS-RELATED"/>
    <property type="match status" value="1"/>
</dbReference>
<evidence type="ECO:0000259" key="4">
    <source>
        <dbReference type="PROSITE" id="PS50893"/>
    </source>
</evidence>
<proteinExistence type="predicted"/>
<dbReference type="PROSITE" id="PS00211">
    <property type="entry name" value="ABC_TRANSPORTER_1"/>
    <property type="match status" value="1"/>
</dbReference>
<keyword evidence="2" id="KW-0547">Nucleotide-binding</keyword>
<dbReference type="InterPro" id="IPR003593">
    <property type="entry name" value="AAA+_ATPase"/>
</dbReference>
<accession>X1AY34</accession>
<dbReference type="AlphaFoldDB" id="X1AY34"/>
<dbReference type="EMBL" id="BART01006498">
    <property type="protein sequence ID" value="GAG64681.1"/>
    <property type="molecule type" value="Genomic_DNA"/>
</dbReference>
<dbReference type="Gene3D" id="3.40.50.300">
    <property type="entry name" value="P-loop containing nucleotide triphosphate hydrolases"/>
    <property type="match status" value="1"/>
</dbReference>
<evidence type="ECO:0000313" key="5">
    <source>
        <dbReference type="EMBL" id="GAG64681.1"/>
    </source>
</evidence>
<dbReference type="Pfam" id="PF00005">
    <property type="entry name" value="ABC_tran"/>
    <property type="match status" value="1"/>
</dbReference>
<dbReference type="InterPro" id="IPR051120">
    <property type="entry name" value="ABC_AA/LPS_Transport"/>
</dbReference>